<gene>
    <name evidence="2" type="ORF">A2784_00185</name>
</gene>
<dbReference type="EMBL" id="MHCH01000050">
    <property type="protein sequence ID" value="OGY16082.1"/>
    <property type="molecule type" value="Genomic_DNA"/>
</dbReference>
<feature type="transmembrane region" description="Helical" evidence="1">
    <location>
        <begin position="6"/>
        <end position="25"/>
    </location>
</feature>
<keyword evidence="1" id="KW-1133">Transmembrane helix</keyword>
<keyword evidence="1" id="KW-0812">Transmembrane</keyword>
<protein>
    <submittedName>
        <fullName evidence="2">Uncharacterized protein</fullName>
    </submittedName>
</protein>
<organism evidence="2 3">
    <name type="scientific">Candidatus Chisholmbacteria bacterium RIFCSPHIGHO2_01_FULL_48_12</name>
    <dbReference type="NCBI Taxonomy" id="1797589"/>
    <lineage>
        <taxon>Bacteria</taxon>
        <taxon>Candidatus Chisholmiibacteriota</taxon>
    </lineage>
</organism>
<name>A0A1G1VL45_9BACT</name>
<proteinExistence type="predicted"/>
<evidence type="ECO:0000256" key="1">
    <source>
        <dbReference type="SAM" id="Phobius"/>
    </source>
</evidence>
<sequence>MENLYIYIGVSYLGIAFLMAQSDSWKRFLTDSTGCAIKFLVLLNFCIFFTQKIVINFSVCSNRLFTRPKVER</sequence>
<dbReference type="AlphaFoldDB" id="A0A1G1VL45"/>
<accession>A0A1G1VL45</accession>
<feature type="transmembrane region" description="Helical" evidence="1">
    <location>
        <begin position="37"/>
        <end position="59"/>
    </location>
</feature>
<dbReference type="STRING" id="1797589.A2784_00185"/>
<keyword evidence="1" id="KW-0472">Membrane</keyword>
<evidence type="ECO:0000313" key="2">
    <source>
        <dbReference type="EMBL" id="OGY16082.1"/>
    </source>
</evidence>
<reference evidence="2 3" key="1">
    <citation type="journal article" date="2016" name="Nat. Commun.">
        <title>Thousands of microbial genomes shed light on interconnected biogeochemical processes in an aquifer system.</title>
        <authorList>
            <person name="Anantharaman K."/>
            <person name="Brown C.T."/>
            <person name="Hug L.A."/>
            <person name="Sharon I."/>
            <person name="Castelle C.J."/>
            <person name="Probst A.J."/>
            <person name="Thomas B.C."/>
            <person name="Singh A."/>
            <person name="Wilkins M.J."/>
            <person name="Karaoz U."/>
            <person name="Brodie E.L."/>
            <person name="Williams K.H."/>
            <person name="Hubbard S.S."/>
            <person name="Banfield J.F."/>
        </authorList>
    </citation>
    <scope>NUCLEOTIDE SEQUENCE [LARGE SCALE GENOMIC DNA]</scope>
</reference>
<evidence type="ECO:0000313" key="3">
    <source>
        <dbReference type="Proteomes" id="UP000177324"/>
    </source>
</evidence>
<comment type="caution">
    <text evidence="2">The sequence shown here is derived from an EMBL/GenBank/DDBJ whole genome shotgun (WGS) entry which is preliminary data.</text>
</comment>
<dbReference type="Proteomes" id="UP000177324">
    <property type="component" value="Unassembled WGS sequence"/>
</dbReference>